<reference evidence="1" key="1">
    <citation type="journal article" date="2020" name="Nat. Commun.">
        <title>Large-scale genome sequencing of mycorrhizal fungi provides insights into the early evolution of symbiotic traits.</title>
        <authorList>
            <person name="Miyauchi S."/>
            <person name="Kiss E."/>
            <person name="Kuo A."/>
            <person name="Drula E."/>
            <person name="Kohler A."/>
            <person name="Sanchez-Garcia M."/>
            <person name="Morin E."/>
            <person name="Andreopoulos B."/>
            <person name="Barry K.W."/>
            <person name="Bonito G."/>
            <person name="Buee M."/>
            <person name="Carver A."/>
            <person name="Chen C."/>
            <person name="Cichocki N."/>
            <person name="Clum A."/>
            <person name="Culley D."/>
            <person name="Crous P.W."/>
            <person name="Fauchery L."/>
            <person name="Girlanda M."/>
            <person name="Hayes R.D."/>
            <person name="Keri Z."/>
            <person name="LaButti K."/>
            <person name="Lipzen A."/>
            <person name="Lombard V."/>
            <person name="Magnuson J."/>
            <person name="Maillard F."/>
            <person name="Murat C."/>
            <person name="Nolan M."/>
            <person name="Ohm R.A."/>
            <person name="Pangilinan J."/>
            <person name="Pereira M.F."/>
            <person name="Perotto S."/>
            <person name="Peter M."/>
            <person name="Pfister S."/>
            <person name="Riley R."/>
            <person name="Sitrit Y."/>
            <person name="Stielow J.B."/>
            <person name="Szollosi G."/>
            <person name="Zifcakova L."/>
            <person name="Stursova M."/>
            <person name="Spatafora J.W."/>
            <person name="Tedersoo L."/>
            <person name="Vaario L.M."/>
            <person name="Yamada A."/>
            <person name="Yan M."/>
            <person name="Wang P."/>
            <person name="Xu J."/>
            <person name="Bruns T."/>
            <person name="Baldrian P."/>
            <person name="Vilgalys R."/>
            <person name="Dunand C."/>
            <person name="Henrissat B."/>
            <person name="Grigoriev I.V."/>
            <person name="Hibbett D."/>
            <person name="Nagy L.G."/>
            <person name="Martin F.M."/>
        </authorList>
    </citation>
    <scope>NUCLEOTIDE SEQUENCE</scope>
    <source>
        <strain evidence="1">UP504</strain>
    </source>
</reference>
<dbReference type="EMBL" id="MU128996">
    <property type="protein sequence ID" value="KAF9511767.1"/>
    <property type="molecule type" value="Genomic_DNA"/>
</dbReference>
<evidence type="ECO:0000313" key="1">
    <source>
        <dbReference type="EMBL" id="KAF9511767.1"/>
    </source>
</evidence>
<sequence length="166" mass="19078">MPYLNLMHEVRVDSRPLHDMDNHFASPLSLPPPPFRMTEANRYIVFFWHIYRIYIHGAHWEILFQVSLSCFCRSATYPNPVAIPWDARSKDISGGRFSGAHGTTTPGLSIDDDLLLHIIESDIFPFGECIVDWAWSDEEHIIIWAHTEGSGPALEYKSHKLIILSF</sequence>
<evidence type="ECO:0000313" key="2">
    <source>
        <dbReference type="Proteomes" id="UP000886523"/>
    </source>
</evidence>
<protein>
    <submittedName>
        <fullName evidence="1">Uncharacterized protein</fullName>
    </submittedName>
</protein>
<name>A0A9P6ATP3_9AGAM</name>
<dbReference type="Proteomes" id="UP000886523">
    <property type="component" value="Unassembled WGS sequence"/>
</dbReference>
<gene>
    <name evidence="1" type="ORF">BS47DRAFT_1394863</name>
</gene>
<dbReference type="AlphaFoldDB" id="A0A9P6ATP3"/>
<accession>A0A9P6ATP3</accession>
<proteinExistence type="predicted"/>
<keyword evidence="2" id="KW-1185">Reference proteome</keyword>
<organism evidence="1 2">
    <name type="scientific">Hydnum rufescens UP504</name>
    <dbReference type="NCBI Taxonomy" id="1448309"/>
    <lineage>
        <taxon>Eukaryota</taxon>
        <taxon>Fungi</taxon>
        <taxon>Dikarya</taxon>
        <taxon>Basidiomycota</taxon>
        <taxon>Agaricomycotina</taxon>
        <taxon>Agaricomycetes</taxon>
        <taxon>Cantharellales</taxon>
        <taxon>Hydnaceae</taxon>
        <taxon>Hydnum</taxon>
    </lineage>
</organism>
<comment type="caution">
    <text evidence="1">The sequence shown here is derived from an EMBL/GenBank/DDBJ whole genome shotgun (WGS) entry which is preliminary data.</text>
</comment>